<gene>
    <name evidence="1" type="ordered locus">Npun_F2725</name>
</gene>
<reference evidence="1 2" key="2">
    <citation type="journal article" date="2013" name="Plant Physiol.">
        <title>A Nostoc punctiforme Sugar Transporter Necessary to Establish a Cyanobacterium-Plant Symbiosis.</title>
        <authorList>
            <person name="Ekman M."/>
            <person name="Picossi S."/>
            <person name="Campbell E.L."/>
            <person name="Meeks J.C."/>
            <person name="Flores E."/>
        </authorList>
    </citation>
    <scope>NUCLEOTIDE SEQUENCE [LARGE SCALE GENOMIC DNA]</scope>
    <source>
        <strain evidence="2">ATCC 29133 / PCC 73102</strain>
    </source>
</reference>
<dbReference type="HOGENOM" id="CLU_876717_0_0_3"/>
<dbReference type="KEGG" id="npu:Npun_F2725"/>
<accession>B2IUF6</accession>
<organism evidence="1 2">
    <name type="scientific">Nostoc punctiforme (strain ATCC 29133 / PCC 73102)</name>
    <dbReference type="NCBI Taxonomy" id="63737"/>
    <lineage>
        <taxon>Bacteria</taxon>
        <taxon>Bacillati</taxon>
        <taxon>Cyanobacteriota</taxon>
        <taxon>Cyanophyceae</taxon>
        <taxon>Nostocales</taxon>
        <taxon>Nostocaceae</taxon>
        <taxon>Nostoc</taxon>
    </lineage>
</organism>
<evidence type="ECO:0000313" key="1">
    <source>
        <dbReference type="EMBL" id="ACC81262.1"/>
    </source>
</evidence>
<evidence type="ECO:0000313" key="2">
    <source>
        <dbReference type="Proteomes" id="UP000001191"/>
    </source>
</evidence>
<dbReference type="Proteomes" id="UP000001191">
    <property type="component" value="Chromosome"/>
</dbReference>
<sequence>MSSFSQNQESWISYEKGYEPYIGIMTADKLEKAFERTEKTFNQALIEEDSKRLLDIMNSLKKHNKFFRLPSIAYVEIEREEDNDDDNPIRNNYIIGGRHRVTALLNLMEKWNKDKYHFEVQVEMRRVNDFLDIIELIIADNEGRSMSKSEEIYLRQLQDILPLIQDPNITFSQFINQILNNNAVSKKGKENIISAYADYQKNNLGFNTIIKLHGTKTYTQLIIKSLLSNLLNKKPQLGKWDGIKLERSIKWCWGGYKESPITNIINKSNITWRSKNKPFIATLRESQKLSNGDIYIGRCYKELADYAVEEWEFANKP</sequence>
<keyword evidence="2" id="KW-1185">Reference proteome</keyword>
<dbReference type="EMBL" id="CP001037">
    <property type="protein sequence ID" value="ACC81262.1"/>
    <property type="molecule type" value="Genomic_DNA"/>
</dbReference>
<reference evidence="2" key="1">
    <citation type="submission" date="2008-04" db="EMBL/GenBank/DDBJ databases">
        <title>Complete sequence of chromosome of Nostoc punctiforme ATCC 29133.</title>
        <authorList>
            <consortium name="US DOE Joint Genome Institute"/>
            <person name="Copeland A."/>
            <person name="Lucas S."/>
            <person name="Lapidus A."/>
            <person name="Glavina del Rio T."/>
            <person name="Dalin E."/>
            <person name="Tice H."/>
            <person name="Pitluck S."/>
            <person name="Chain P."/>
            <person name="Malfatti S."/>
            <person name="Shin M."/>
            <person name="Vergez L."/>
            <person name="Schmutz J."/>
            <person name="Larimer F."/>
            <person name="Land M."/>
            <person name="Hauser L."/>
            <person name="Kyrpides N."/>
            <person name="Kim E."/>
            <person name="Meeks J.C."/>
            <person name="Elhai J."/>
            <person name="Campbell E.L."/>
            <person name="Thiel T."/>
            <person name="Longmire J."/>
            <person name="Potts M."/>
            <person name="Atlas R."/>
        </authorList>
    </citation>
    <scope>NUCLEOTIDE SEQUENCE [LARGE SCALE GENOMIC DNA]</scope>
    <source>
        <strain evidence="2">ATCC 29133 / PCC 73102</strain>
    </source>
</reference>
<dbReference type="RefSeq" id="WP_012409256.1">
    <property type="nucleotide sequence ID" value="NC_010628.1"/>
</dbReference>
<dbReference type="EnsemblBacteria" id="ACC81262">
    <property type="protein sequence ID" value="ACC81262"/>
    <property type="gene ID" value="Npun_F2725"/>
</dbReference>
<proteinExistence type="predicted"/>
<dbReference type="AlphaFoldDB" id="B2IUF6"/>
<name>B2IUF6_NOSP7</name>
<protein>
    <submittedName>
        <fullName evidence="1">Uncharacterized protein</fullName>
    </submittedName>
</protein>